<evidence type="ECO:0000256" key="5">
    <source>
        <dbReference type="ARBA" id="ARBA00023136"/>
    </source>
</evidence>
<keyword evidence="9" id="KW-1185">Reference proteome</keyword>
<sequence>MSSQTSRAEIGNLQPSDGLAIRLMPAVFVWLWSTGFIGAKYGLPYAEPFTLLLYRMLVTLLLLALVAMWVKSKWPSVTAAFHTSITGVLVHGLYLGGVFYAIQDGMPAGLVSLIVGLQPLVTALAAVVVLRETVVWKQWLGLVLGLVGVSLVLLEKMGGTEQMTSFPLWTLAWALIALFAISIGTVYQKRYCQGVELVPGAFIQYCAAGALFAVGAFAFETRVVHWDTQLILAMGWLVLGLSVGAILLLMQLIRRGAASQVASLFYLVPPVTALEAYILFDERLGVLAMCGGLLSVIGVALVVVKKAQ</sequence>
<feature type="transmembrane region" description="Helical" evidence="6">
    <location>
        <begin position="77"/>
        <end position="102"/>
    </location>
</feature>
<keyword evidence="4 6" id="KW-1133">Transmembrane helix</keyword>
<feature type="transmembrane region" description="Helical" evidence="6">
    <location>
        <begin position="136"/>
        <end position="154"/>
    </location>
</feature>
<feature type="domain" description="EamA" evidence="7">
    <location>
        <begin position="29"/>
        <end position="153"/>
    </location>
</feature>
<comment type="similarity">
    <text evidence="2">Belongs to the EamA transporter family.</text>
</comment>
<feature type="transmembrane region" description="Helical" evidence="6">
    <location>
        <begin position="108"/>
        <end position="129"/>
    </location>
</feature>
<dbReference type="InterPro" id="IPR000620">
    <property type="entry name" value="EamA_dom"/>
</dbReference>
<evidence type="ECO:0000256" key="6">
    <source>
        <dbReference type="SAM" id="Phobius"/>
    </source>
</evidence>
<reference evidence="8 9" key="1">
    <citation type="submission" date="2018-07" db="EMBL/GenBank/DDBJ databases">
        <title>Motiliproteus coralliicola sp. nov., a bacterium isolated from Coral.</title>
        <authorList>
            <person name="Wang G."/>
        </authorList>
    </citation>
    <scope>NUCLEOTIDE SEQUENCE [LARGE SCALE GENOMIC DNA]</scope>
    <source>
        <strain evidence="8 9">C34</strain>
    </source>
</reference>
<dbReference type="InterPro" id="IPR050638">
    <property type="entry name" value="AA-Vitamin_Transporters"/>
</dbReference>
<organism evidence="8 9">
    <name type="scientific">Motiliproteus coralliicola</name>
    <dbReference type="NCBI Taxonomy" id="2283196"/>
    <lineage>
        <taxon>Bacteria</taxon>
        <taxon>Pseudomonadati</taxon>
        <taxon>Pseudomonadota</taxon>
        <taxon>Gammaproteobacteria</taxon>
        <taxon>Oceanospirillales</taxon>
        <taxon>Oceanospirillaceae</taxon>
        <taxon>Motiliproteus</taxon>
    </lineage>
</organism>
<evidence type="ECO:0000259" key="7">
    <source>
        <dbReference type="Pfam" id="PF00892"/>
    </source>
</evidence>
<evidence type="ECO:0000256" key="1">
    <source>
        <dbReference type="ARBA" id="ARBA00004141"/>
    </source>
</evidence>
<dbReference type="Pfam" id="PF00892">
    <property type="entry name" value="EamA"/>
    <property type="match status" value="2"/>
</dbReference>
<keyword evidence="3 6" id="KW-0812">Transmembrane</keyword>
<feature type="transmembrane region" description="Helical" evidence="6">
    <location>
        <begin position="231"/>
        <end position="249"/>
    </location>
</feature>
<dbReference type="InterPro" id="IPR037185">
    <property type="entry name" value="EmrE-like"/>
</dbReference>
<feature type="transmembrane region" description="Helical" evidence="6">
    <location>
        <begin position="166"/>
        <end position="187"/>
    </location>
</feature>
<feature type="domain" description="EamA" evidence="7">
    <location>
        <begin position="169"/>
        <end position="303"/>
    </location>
</feature>
<evidence type="ECO:0000313" key="8">
    <source>
        <dbReference type="EMBL" id="RDE24848.1"/>
    </source>
</evidence>
<dbReference type="Proteomes" id="UP000253769">
    <property type="component" value="Unassembled WGS sequence"/>
</dbReference>
<comment type="subcellular location">
    <subcellularLocation>
        <location evidence="1">Membrane</location>
        <topology evidence="1">Multi-pass membrane protein</topology>
    </subcellularLocation>
</comment>
<dbReference type="SUPFAM" id="SSF103481">
    <property type="entry name" value="Multidrug resistance efflux transporter EmrE"/>
    <property type="match status" value="2"/>
</dbReference>
<dbReference type="Gene3D" id="1.10.3730.20">
    <property type="match status" value="1"/>
</dbReference>
<dbReference type="GO" id="GO:0016020">
    <property type="term" value="C:membrane"/>
    <property type="evidence" value="ECO:0007669"/>
    <property type="project" value="UniProtKB-SubCell"/>
</dbReference>
<comment type="caution">
    <text evidence="8">The sequence shown here is derived from an EMBL/GenBank/DDBJ whole genome shotgun (WGS) entry which is preliminary data.</text>
</comment>
<evidence type="ECO:0000256" key="3">
    <source>
        <dbReference type="ARBA" id="ARBA00022692"/>
    </source>
</evidence>
<name>A0A369WRU5_9GAMM</name>
<proteinExistence type="inferred from homology"/>
<feature type="transmembrane region" description="Helical" evidence="6">
    <location>
        <begin position="51"/>
        <end position="70"/>
    </location>
</feature>
<evidence type="ECO:0000313" key="9">
    <source>
        <dbReference type="Proteomes" id="UP000253769"/>
    </source>
</evidence>
<dbReference type="OrthoDB" id="9809509at2"/>
<keyword evidence="5 6" id="KW-0472">Membrane</keyword>
<dbReference type="RefSeq" id="WP_114694439.1">
    <property type="nucleotide sequence ID" value="NZ_QQOH01000001.1"/>
</dbReference>
<dbReference type="AlphaFoldDB" id="A0A369WRU5"/>
<feature type="transmembrane region" description="Helical" evidence="6">
    <location>
        <begin position="286"/>
        <end position="304"/>
    </location>
</feature>
<dbReference type="EMBL" id="QQOH01000001">
    <property type="protein sequence ID" value="RDE24848.1"/>
    <property type="molecule type" value="Genomic_DNA"/>
</dbReference>
<accession>A0A369WRU5</accession>
<feature type="transmembrane region" description="Helical" evidence="6">
    <location>
        <begin position="199"/>
        <end position="219"/>
    </location>
</feature>
<evidence type="ECO:0000256" key="4">
    <source>
        <dbReference type="ARBA" id="ARBA00022989"/>
    </source>
</evidence>
<dbReference type="PANTHER" id="PTHR32322:SF2">
    <property type="entry name" value="EAMA DOMAIN-CONTAINING PROTEIN"/>
    <property type="match status" value="1"/>
</dbReference>
<evidence type="ECO:0000256" key="2">
    <source>
        <dbReference type="ARBA" id="ARBA00007362"/>
    </source>
</evidence>
<dbReference type="PANTHER" id="PTHR32322">
    <property type="entry name" value="INNER MEMBRANE TRANSPORTER"/>
    <property type="match status" value="1"/>
</dbReference>
<feature type="transmembrane region" description="Helical" evidence="6">
    <location>
        <begin position="20"/>
        <end position="39"/>
    </location>
</feature>
<gene>
    <name evidence="8" type="ORF">DV711_04490</name>
</gene>
<protein>
    <submittedName>
        <fullName evidence="8">DMT family transporter</fullName>
    </submittedName>
</protein>